<dbReference type="AlphaFoldDB" id="A0A7X0MVZ5"/>
<feature type="transmembrane region" description="Helical" evidence="3">
    <location>
        <begin position="120"/>
        <end position="144"/>
    </location>
</feature>
<organism evidence="5 6">
    <name type="scientific">Pseudoteredinibacter isoporae</name>
    <dbReference type="NCBI Taxonomy" id="570281"/>
    <lineage>
        <taxon>Bacteria</taxon>
        <taxon>Pseudomonadati</taxon>
        <taxon>Pseudomonadota</taxon>
        <taxon>Gammaproteobacteria</taxon>
        <taxon>Cellvibrionales</taxon>
        <taxon>Cellvibrionaceae</taxon>
        <taxon>Pseudoteredinibacter</taxon>
    </lineage>
</organism>
<comment type="catalytic activity">
    <reaction evidence="1">
        <text>ATP + protein L-histidine = ADP + protein N-phospho-L-histidine.</text>
        <dbReference type="EC" id="2.7.13.3"/>
    </reaction>
</comment>
<feature type="transmembrane region" description="Helical" evidence="3">
    <location>
        <begin position="43"/>
        <end position="65"/>
    </location>
</feature>
<proteinExistence type="predicted"/>
<accession>A0A7X0MVZ5</accession>
<dbReference type="PANTHER" id="PTHR34220:SF7">
    <property type="entry name" value="SENSOR HISTIDINE KINASE YPDA"/>
    <property type="match status" value="1"/>
</dbReference>
<keyword evidence="3" id="KW-0812">Transmembrane</keyword>
<dbReference type="InterPro" id="IPR010559">
    <property type="entry name" value="Sig_transdc_His_kin_internal"/>
</dbReference>
<dbReference type="Pfam" id="PF02518">
    <property type="entry name" value="HATPase_c"/>
    <property type="match status" value="1"/>
</dbReference>
<dbReference type="GO" id="GO:0000155">
    <property type="term" value="F:phosphorelay sensor kinase activity"/>
    <property type="evidence" value="ECO:0007669"/>
    <property type="project" value="InterPro"/>
</dbReference>
<dbReference type="EMBL" id="JACHHT010000002">
    <property type="protein sequence ID" value="MBB6521655.1"/>
    <property type="molecule type" value="Genomic_DNA"/>
</dbReference>
<dbReference type="InParanoid" id="A0A7X0MVZ5"/>
<evidence type="ECO:0000313" key="5">
    <source>
        <dbReference type="EMBL" id="MBB6521655.1"/>
    </source>
</evidence>
<keyword evidence="3" id="KW-0472">Membrane</keyword>
<sequence length="368" mass="42167">MKISKLLQDKRYLFWALQFAGWTAWGVSFYLGVLFWGKVPNDYLAYLPIVSSIGMILTLPLRALYRYMWEMSALRRLIAVVIASYVAGCVWMASRGWIFYNMFPERRNPKHEDYEGIERILAYFDGATTASWVILVWSGLYFGIKYYMLLQEERQRGLKALSMAHEAQLKMLRYQLNPHFLFNTLNAISTLILDKDTQLANTMVTRLSRFLRYSLDNDPMQKVTVDEEVEALRLYLDIEKVRFDERLKLKFDIDDNAKTALMPSLLLQPLVENAIKYAIAQAVNGGTIAIEAKTFGNDLLLAVIDDGPGLDSLHNTESRSGSGVGLANSRERLQELYGVEQSFRLSHTDPHGLTINIRIPLERADKKG</sequence>
<evidence type="ECO:0000313" key="6">
    <source>
        <dbReference type="Proteomes" id="UP000528457"/>
    </source>
</evidence>
<feature type="domain" description="Histidine kinase" evidence="4">
    <location>
        <begin position="266"/>
        <end position="363"/>
    </location>
</feature>
<dbReference type="GO" id="GO:0016020">
    <property type="term" value="C:membrane"/>
    <property type="evidence" value="ECO:0007669"/>
    <property type="project" value="InterPro"/>
</dbReference>
<feature type="transmembrane region" description="Helical" evidence="3">
    <location>
        <begin position="12"/>
        <end position="37"/>
    </location>
</feature>
<dbReference type="EC" id="2.7.13.3" evidence="2"/>
<dbReference type="Gene3D" id="3.30.565.10">
    <property type="entry name" value="Histidine kinase-like ATPase, C-terminal domain"/>
    <property type="match status" value="1"/>
</dbReference>
<dbReference type="InterPro" id="IPR036890">
    <property type="entry name" value="HATPase_C_sf"/>
</dbReference>
<evidence type="ECO:0000256" key="2">
    <source>
        <dbReference type="ARBA" id="ARBA00012438"/>
    </source>
</evidence>
<keyword evidence="5" id="KW-0418">Kinase</keyword>
<keyword evidence="5" id="KW-0808">Transferase</keyword>
<dbReference type="PRINTS" id="PR00344">
    <property type="entry name" value="BCTRLSENSOR"/>
</dbReference>
<feature type="transmembrane region" description="Helical" evidence="3">
    <location>
        <begin position="77"/>
        <end position="100"/>
    </location>
</feature>
<dbReference type="PROSITE" id="PS50109">
    <property type="entry name" value="HIS_KIN"/>
    <property type="match status" value="1"/>
</dbReference>
<dbReference type="RefSeq" id="WP_166844792.1">
    <property type="nucleotide sequence ID" value="NZ_JAAONY010000002.1"/>
</dbReference>
<reference evidence="5 6" key="1">
    <citation type="submission" date="2020-08" db="EMBL/GenBank/DDBJ databases">
        <title>Genomic Encyclopedia of Type Strains, Phase IV (KMG-IV): sequencing the most valuable type-strain genomes for metagenomic binning, comparative biology and taxonomic classification.</title>
        <authorList>
            <person name="Goeker M."/>
        </authorList>
    </citation>
    <scope>NUCLEOTIDE SEQUENCE [LARGE SCALE GENOMIC DNA]</scope>
    <source>
        <strain evidence="5 6">DSM 22368</strain>
    </source>
</reference>
<dbReference type="InterPro" id="IPR004358">
    <property type="entry name" value="Sig_transdc_His_kin-like_C"/>
</dbReference>
<dbReference type="SUPFAM" id="SSF55874">
    <property type="entry name" value="ATPase domain of HSP90 chaperone/DNA topoisomerase II/histidine kinase"/>
    <property type="match status" value="1"/>
</dbReference>
<gene>
    <name evidence="5" type="ORF">HNR48_001940</name>
</gene>
<dbReference type="Proteomes" id="UP000528457">
    <property type="component" value="Unassembled WGS sequence"/>
</dbReference>
<dbReference type="PANTHER" id="PTHR34220">
    <property type="entry name" value="SENSOR HISTIDINE KINASE YPDA"/>
    <property type="match status" value="1"/>
</dbReference>
<evidence type="ECO:0000256" key="3">
    <source>
        <dbReference type="SAM" id="Phobius"/>
    </source>
</evidence>
<dbReference type="Pfam" id="PF06580">
    <property type="entry name" value="His_kinase"/>
    <property type="match status" value="1"/>
</dbReference>
<dbReference type="InterPro" id="IPR005467">
    <property type="entry name" value="His_kinase_dom"/>
</dbReference>
<evidence type="ECO:0000259" key="4">
    <source>
        <dbReference type="PROSITE" id="PS50109"/>
    </source>
</evidence>
<protein>
    <recommendedName>
        <fullName evidence="2">histidine kinase</fullName>
        <ecNumber evidence="2">2.7.13.3</ecNumber>
    </recommendedName>
</protein>
<dbReference type="InterPro" id="IPR003594">
    <property type="entry name" value="HATPase_dom"/>
</dbReference>
<dbReference type="SMART" id="SM00387">
    <property type="entry name" value="HATPase_c"/>
    <property type="match status" value="1"/>
</dbReference>
<name>A0A7X0MVZ5_9GAMM</name>
<keyword evidence="3" id="KW-1133">Transmembrane helix</keyword>
<keyword evidence="6" id="KW-1185">Reference proteome</keyword>
<dbReference type="InterPro" id="IPR050640">
    <property type="entry name" value="Bact_2-comp_sensor_kinase"/>
</dbReference>
<comment type="caution">
    <text evidence="5">The sequence shown here is derived from an EMBL/GenBank/DDBJ whole genome shotgun (WGS) entry which is preliminary data.</text>
</comment>
<evidence type="ECO:0000256" key="1">
    <source>
        <dbReference type="ARBA" id="ARBA00000085"/>
    </source>
</evidence>